<dbReference type="Proteomes" id="UP001221757">
    <property type="component" value="Unassembled WGS sequence"/>
</dbReference>
<comment type="caution">
    <text evidence="1">The sequence shown here is derived from an EMBL/GenBank/DDBJ whole genome shotgun (WGS) entry which is preliminary data.</text>
</comment>
<evidence type="ECO:0000313" key="1">
    <source>
        <dbReference type="EMBL" id="KAJ7699511.1"/>
    </source>
</evidence>
<keyword evidence="2" id="KW-1185">Reference proteome</keyword>
<dbReference type="EMBL" id="JARKIE010000022">
    <property type="protein sequence ID" value="KAJ7699511.1"/>
    <property type="molecule type" value="Genomic_DNA"/>
</dbReference>
<dbReference type="AlphaFoldDB" id="A0AAD7DUU0"/>
<sequence>MHLNVGPPDDDPEAQKIREWRWQLQRAFIEKNGASLTEEARRLFNLRDSLVMEPSRSRNIEYLVFSKIAKVMRHIHLLEPSKVPRDAEFNFRARASVLVDRWVRHLDPYLWETAVAEKMAQIDLTGRADT</sequence>
<name>A0AAD7DUU0_MYCRO</name>
<gene>
    <name evidence="1" type="ORF">B0H17DRAFT_1196144</name>
</gene>
<organism evidence="1 2">
    <name type="scientific">Mycena rosella</name>
    <name type="common">Pink bonnet</name>
    <name type="synonym">Agaricus rosellus</name>
    <dbReference type="NCBI Taxonomy" id="1033263"/>
    <lineage>
        <taxon>Eukaryota</taxon>
        <taxon>Fungi</taxon>
        <taxon>Dikarya</taxon>
        <taxon>Basidiomycota</taxon>
        <taxon>Agaricomycotina</taxon>
        <taxon>Agaricomycetes</taxon>
        <taxon>Agaricomycetidae</taxon>
        <taxon>Agaricales</taxon>
        <taxon>Marasmiineae</taxon>
        <taxon>Mycenaceae</taxon>
        <taxon>Mycena</taxon>
    </lineage>
</organism>
<evidence type="ECO:0000313" key="2">
    <source>
        <dbReference type="Proteomes" id="UP001221757"/>
    </source>
</evidence>
<protein>
    <submittedName>
        <fullName evidence="1">Uncharacterized protein</fullName>
    </submittedName>
</protein>
<accession>A0AAD7DUU0</accession>
<reference evidence="1" key="1">
    <citation type="submission" date="2023-03" db="EMBL/GenBank/DDBJ databases">
        <title>Massive genome expansion in bonnet fungi (Mycena s.s.) driven by repeated elements and novel gene families across ecological guilds.</title>
        <authorList>
            <consortium name="Lawrence Berkeley National Laboratory"/>
            <person name="Harder C.B."/>
            <person name="Miyauchi S."/>
            <person name="Viragh M."/>
            <person name="Kuo A."/>
            <person name="Thoen E."/>
            <person name="Andreopoulos B."/>
            <person name="Lu D."/>
            <person name="Skrede I."/>
            <person name="Drula E."/>
            <person name="Henrissat B."/>
            <person name="Morin E."/>
            <person name="Kohler A."/>
            <person name="Barry K."/>
            <person name="LaButti K."/>
            <person name="Morin E."/>
            <person name="Salamov A."/>
            <person name="Lipzen A."/>
            <person name="Mereny Z."/>
            <person name="Hegedus B."/>
            <person name="Baldrian P."/>
            <person name="Stursova M."/>
            <person name="Weitz H."/>
            <person name="Taylor A."/>
            <person name="Grigoriev I.V."/>
            <person name="Nagy L.G."/>
            <person name="Martin F."/>
            <person name="Kauserud H."/>
        </authorList>
    </citation>
    <scope>NUCLEOTIDE SEQUENCE</scope>
    <source>
        <strain evidence="1">CBHHK067</strain>
    </source>
</reference>
<proteinExistence type="predicted"/>